<dbReference type="InterPro" id="IPR037523">
    <property type="entry name" value="VOC_core"/>
</dbReference>
<dbReference type="PANTHER" id="PTHR35006">
    <property type="entry name" value="GLYOXALASE FAMILY PROTEIN (AFU_ORTHOLOGUE AFUA_5G14830)"/>
    <property type="match status" value="1"/>
</dbReference>
<dbReference type="AlphaFoldDB" id="A0A5S5BAZ7"/>
<dbReference type="EMBL" id="VNHQ01000013">
    <property type="protein sequence ID" value="TYP63532.1"/>
    <property type="molecule type" value="Genomic_DNA"/>
</dbReference>
<dbReference type="InterPro" id="IPR004360">
    <property type="entry name" value="Glyas_Fos-R_dOase_dom"/>
</dbReference>
<dbReference type="RefSeq" id="WP_148925259.1">
    <property type="nucleotide sequence ID" value="NZ_VNHQ01000013.1"/>
</dbReference>
<evidence type="ECO:0000313" key="3">
    <source>
        <dbReference type="Proteomes" id="UP000324282"/>
    </source>
</evidence>
<accession>A0A5S5BAZ7</accession>
<keyword evidence="2" id="KW-0456">Lyase</keyword>
<dbReference type="GO" id="GO:0051213">
    <property type="term" value="F:dioxygenase activity"/>
    <property type="evidence" value="ECO:0007669"/>
    <property type="project" value="UniProtKB-KW"/>
</dbReference>
<reference evidence="2 3" key="1">
    <citation type="submission" date="2019-07" db="EMBL/GenBank/DDBJ databases">
        <title>Deep subsurface shale carbon reservoir microbial communities from Ohio and West Virginia, USA.</title>
        <authorList>
            <person name="Wrighton K."/>
        </authorList>
    </citation>
    <scope>NUCLEOTIDE SEQUENCE [LARGE SCALE GENOMIC DNA]</scope>
    <source>
        <strain evidence="2 3">NP_8Ht</strain>
    </source>
</reference>
<comment type="caution">
    <text evidence="2">The sequence shown here is derived from an EMBL/GenBank/DDBJ whole genome shotgun (WGS) entry which is preliminary data.</text>
</comment>
<evidence type="ECO:0000259" key="1">
    <source>
        <dbReference type="PROSITE" id="PS51819"/>
    </source>
</evidence>
<dbReference type="PANTHER" id="PTHR35006:SF4">
    <property type="entry name" value="BLR7706 PROTEIN"/>
    <property type="match status" value="1"/>
</dbReference>
<dbReference type="Pfam" id="PF00903">
    <property type="entry name" value="Glyoxalase"/>
    <property type="match status" value="1"/>
</dbReference>
<gene>
    <name evidence="2" type="ORF">A9A72_123307</name>
</gene>
<feature type="domain" description="VOC" evidence="1">
    <location>
        <begin position="8"/>
        <end position="129"/>
    </location>
</feature>
<name>A0A5S5BAZ7_STUST</name>
<dbReference type="SUPFAM" id="SSF54593">
    <property type="entry name" value="Glyoxalase/Bleomycin resistance protein/Dihydroxybiphenyl dioxygenase"/>
    <property type="match status" value="1"/>
</dbReference>
<dbReference type="Proteomes" id="UP000324282">
    <property type="component" value="Unassembled WGS sequence"/>
</dbReference>
<keyword evidence="2" id="KW-0560">Oxidoreductase</keyword>
<dbReference type="InterPro" id="IPR029068">
    <property type="entry name" value="Glyas_Bleomycin-R_OHBP_Dase"/>
</dbReference>
<protein>
    <submittedName>
        <fullName evidence="2">Catechol 2,3-dioxygenase-like lactoylglutathione lyase family enzyme</fullName>
    </submittedName>
</protein>
<sequence>MSDHNPSILSHVSLGSNRFDEAAAFYDQALAALGCKRIMAHPGAIAWGRDYPEFWLQAPINGQAASVGNGTHIGFFAPDKASVDAFHRAALAAGATDEGAPGPREAYGEPYYGCFVRDLDGHKIEAAYWDVELMQQLYGDAPTA</sequence>
<evidence type="ECO:0000313" key="2">
    <source>
        <dbReference type="EMBL" id="TYP63532.1"/>
    </source>
</evidence>
<proteinExistence type="predicted"/>
<dbReference type="PROSITE" id="PS51819">
    <property type="entry name" value="VOC"/>
    <property type="match status" value="1"/>
</dbReference>
<dbReference type="Gene3D" id="3.10.180.10">
    <property type="entry name" value="2,3-Dihydroxybiphenyl 1,2-Dioxygenase, domain 1"/>
    <property type="match status" value="1"/>
</dbReference>
<dbReference type="OrthoDB" id="9800438at2"/>
<keyword evidence="2" id="KW-0223">Dioxygenase</keyword>
<organism evidence="2 3">
    <name type="scientific">Stutzerimonas stutzeri</name>
    <name type="common">Pseudomonas stutzeri</name>
    <dbReference type="NCBI Taxonomy" id="316"/>
    <lineage>
        <taxon>Bacteria</taxon>
        <taxon>Pseudomonadati</taxon>
        <taxon>Pseudomonadota</taxon>
        <taxon>Gammaproteobacteria</taxon>
        <taxon>Pseudomonadales</taxon>
        <taxon>Pseudomonadaceae</taxon>
        <taxon>Stutzerimonas</taxon>
    </lineage>
</organism>
<dbReference type="GO" id="GO:0016829">
    <property type="term" value="F:lyase activity"/>
    <property type="evidence" value="ECO:0007669"/>
    <property type="project" value="UniProtKB-KW"/>
</dbReference>
<dbReference type="CDD" id="cd07262">
    <property type="entry name" value="VOC_like"/>
    <property type="match status" value="1"/>
</dbReference>